<accession>A0ABN8INF0</accession>
<dbReference type="EMBL" id="OW152841">
    <property type="protein sequence ID" value="CAH2062266.1"/>
    <property type="molecule type" value="Genomic_DNA"/>
</dbReference>
<evidence type="ECO:0000313" key="3">
    <source>
        <dbReference type="Proteomes" id="UP000837857"/>
    </source>
</evidence>
<reference evidence="2" key="1">
    <citation type="submission" date="2022-03" db="EMBL/GenBank/DDBJ databases">
        <authorList>
            <person name="Martin H S."/>
        </authorList>
    </citation>
    <scope>NUCLEOTIDE SEQUENCE</scope>
</reference>
<feature type="non-terminal residue" evidence="2">
    <location>
        <position position="1"/>
    </location>
</feature>
<evidence type="ECO:0000313" key="2">
    <source>
        <dbReference type="EMBL" id="CAH2062266.1"/>
    </source>
</evidence>
<proteinExistence type="predicted"/>
<organism evidence="2 3">
    <name type="scientific">Iphiclides podalirius</name>
    <name type="common">scarce swallowtail</name>
    <dbReference type="NCBI Taxonomy" id="110791"/>
    <lineage>
        <taxon>Eukaryota</taxon>
        <taxon>Metazoa</taxon>
        <taxon>Ecdysozoa</taxon>
        <taxon>Arthropoda</taxon>
        <taxon>Hexapoda</taxon>
        <taxon>Insecta</taxon>
        <taxon>Pterygota</taxon>
        <taxon>Neoptera</taxon>
        <taxon>Endopterygota</taxon>
        <taxon>Lepidoptera</taxon>
        <taxon>Glossata</taxon>
        <taxon>Ditrysia</taxon>
        <taxon>Papilionoidea</taxon>
        <taxon>Papilionidae</taxon>
        <taxon>Papilioninae</taxon>
        <taxon>Iphiclides</taxon>
    </lineage>
</organism>
<sequence length="73" mass="7971">MKACRTPCDRCSSVQSVEVSVAVSFPVPRRPRPAARAPPPLVQITCRALEQAPRLGNPGYQETRPLASFNPLQ</sequence>
<feature type="region of interest" description="Disordered" evidence="1">
    <location>
        <begin position="54"/>
        <end position="73"/>
    </location>
</feature>
<gene>
    <name evidence="2" type="ORF">IPOD504_LOCUS11827</name>
</gene>
<name>A0ABN8INF0_9NEOP</name>
<keyword evidence="3" id="KW-1185">Reference proteome</keyword>
<evidence type="ECO:0000256" key="1">
    <source>
        <dbReference type="SAM" id="MobiDB-lite"/>
    </source>
</evidence>
<protein>
    <submittedName>
        <fullName evidence="2">Uncharacterized protein</fullName>
    </submittedName>
</protein>
<dbReference type="Proteomes" id="UP000837857">
    <property type="component" value="Chromosome 29"/>
</dbReference>